<keyword evidence="8" id="KW-0547">Nucleotide-binding</keyword>
<dbReference type="EMBL" id="JAXCGZ010017126">
    <property type="protein sequence ID" value="KAK7068777.1"/>
    <property type="molecule type" value="Genomic_DNA"/>
</dbReference>
<evidence type="ECO:0000256" key="11">
    <source>
        <dbReference type="ARBA" id="ARBA00023136"/>
    </source>
</evidence>
<evidence type="ECO:0000256" key="1">
    <source>
        <dbReference type="ARBA" id="ARBA00004606"/>
    </source>
</evidence>
<evidence type="ECO:0000256" key="9">
    <source>
        <dbReference type="ARBA" id="ARBA00022968"/>
    </source>
</evidence>
<dbReference type="InterPro" id="IPR003378">
    <property type="entry name" value="Fringe-like_glycosylTrfase"/>
</dbReference>
<keyword evidence="6 14" id="KW-0808">Transferase</keyword>
<evidence type="ECO:0000313" key="14">
    <source>
        <dbReference type="EMBL" id="KAK7068777.1"/>
    </source>
</evidence>
<dbReference type="Pfam" id="PF02434">
    <property type="entry name" value="Fringe"/>
    <property type="match status" value="1"/>
</dbReference>
<reference evidence="14 15" key="1">
    <citation type="submission" date="2023-11" db="EMBL/GenBank/DDBJ databases">
        <title>Halocaridina rubra genome assembly.</title>
        <authorList>
            <person name="Smith C."/>
        </authorList>
    </citation>
    <scope>NUCLEOTIDE SEQUENCE [LARGE SCALE GENOMIC DNA]</scope>
    <source>
        <strain evidence="14">EP-1</strain>
        <tissue evidence="14">Whole</tissue>
    </source>
</reference>
<dbReference type="GO" id="GO:0000166">
    <property type="term" value="F:nucleotide binding"/>
    <property type="evidence" value="ECO:0007669"/>
    <property type="project" value="UniProtKB-KW"/>
</dbReference>
<comment type="pathway">
    <text evidence="2">Protein modification; protein glycosylation.</text>
</comment>
<evidence type="ECO:0000256" key="2">
    <source>
        <dbReference type="ARBA" id="ARBA00004922"/>
    </source>
</evidence>
<proteinExistence type="inferred from homology"/>
<dbReference type="Proteomes" id="UP001381693">
    <property type="component" value="Unassembled WGS sequence"/>
</dbReference>
<comment type="subcellular location">
    <subcellularLocation>
        <location evidence="1">Membrane</location>
        <topology evidence="1">Single-pass type II membrane protein</topology>
    </subcellularLocation>
</comment>
<gene>
    <name evidence="14" type="primary">C1GALT1_4</name>
    <name evidence="14" type="ORF">SK128_016741</name>
</gene>
<evidence type="ECO:0000256" key="4">
    <source>
        <dbReference type="ARBA" id="ARBA00012557"/>
    </source>
</evidence>
<dbReference type="GO" id="GO:0016263">
    <property type="term" value="F:glycoprotein-N-acetylgalactosamine 3-beta-galactosyltransferase activity"/>
    <property type="evidence" value="ECO:0007669"/>
    <property type="project" value="UniProtKB-EC"/>
</dbReference>
<evidence type="ECO:0000313" key="15">
    <source>
        <dbReference type="Proteomes" id="UP001381693"/>
    </source>
</evidence>
<feature type="transmembrane region" description="Helical" evidence="12">
    <location>
        <begin position="20"/>
        <end position="43"/>
    </location>
</feature>
<comment type="similarity">
    <text evidence="3">Belongs to the glycosyltransferase 31 family. Beta3-Gal-T subfamily.</text>
</comment>
<dbReference type="Gene3D" id="3.90.550.50">
    <property type="match status" value="1"/>
</dbReference>
<accession>A0AAN8WPN8</accession>
<feature type="domain" description="Fringe-like glycosyltransferase" evidence="13">
    <location>
        <begin position="87"/>
        <end position="260"/>
    </location>
</feature>
<keyword evidence="15" id="KW-1185">Reference proteome</keyword>
<organism evidence="14 15">
    <name type="scientific">Halocaridina rubra</name>
    <name type="common">Hawaiian red shrimp</name>
    <dbReference type="NCBI Taxonomy" id="373956"/>
    <lineage>
        <taxon>Eukaryota</taxon>
        <taxon>Metazoa</taxon>
        <taxon>Ecdysozoa</taxon>
        <taxon>Arthropoda</taxon>
        <taxon>Crustacea</taxon>
        <taxon>Multicrustacea</taxon>
        <taxon>Malacostraca</taxon>
        <taxon>Eumalacostraca</taxon>
        <taxon>Eucarida</taxon>
        <taxon>Decapoda</taxon>
        <taxon>Pleocyemata</taxon>
        <taxon>Caridea</taxon>
        <taxon>Atyoidea</taxon>
        <taxon>Atyidae</taxon>
        <taxon>Halocaridina</taxon>
    </lineage>
</organism>
<dbReference type="EC" id="2.4.1.122" evidence="4"/>
<evidence type="ECO:0000256" key="12">
    <source>
        <dbReference type="SAM" id="Phobius"/>
    </source>
</evidence>
<keyword evidence="7 12" id="KW-0812">Transmembrane</keyword>
<dbReference type="GO" id="GO:0016020">
    <property type="term" value="C:membrane"/>
    <property type="evidence" value="ECO:0007669"/>
    <property type="project" value="UniProtKB-SubCell"/>
</dbReference>
<keyword evidence="9" id="KW-0735">Signal-anchor</keyword>
<evidence type="ECO:0000256" key="7">
    <source>
        <dbReference type="ARBA" id="ARBA00022692"/>
    </source>
</evidence>
<dbReference type="AlphaFoldDB" id="A0AAN8WPN8"/>
<dbReference type="InterPro" id="IPR026050">
    <property type="entry name" value="C1GALT1/C1GALT1_chp1"/>
</dbReference>
<keyword evidence="11 12" id="KW-0472">Membrane</keyword>
<evidence type="ECO:0000259" key="13">
    <source>
        <dbReference type="Pfam" id="PF02434"/>
    </source>
</evidence>
<name>A0AAN8WPN8_HALRR</name>
<sequence length="357" mass="40660">MRLAWASVKGIMKVKNMPKLALAVIGIVIIVLLYQAITTIYYYRDYIVLFIPESPLPVMRSKAHSIVSNLKHRNQGQSADFADPPRILCLIVTSPKYHDLRASHVDATWSRHCTKAIFLTTERDVRLSNVLLTPGASSYYQLWDKVTQGFEWAYDYRDQFDWFYKADDDTFTIIENLQAALSGLDPERPQATGNMLCTWDTGSTYLNGGAGYVLSRGAVIKLVEEGLRSKACSNNLALGTNEDVNMANCLAYLGVDFLDSRDELGNQRFNIYPPKELVDPRQANRITHLWLKKVSRFPYRFGYSEMSESVISFHYVDGPTMYLLYYLIYIVNPANAEALQSYPFQKSPQHTVEANLK</sequence>
<keyword evidence="5 14" id="KW-0328">Glycosyltransferase</keyword>
<evidence type="ECO:0000256" key="8">
    <source>
        <dbReference type="ARBA" id="ARBA00022741"/>
    </source>
</evidence>
<evidence type="ECO:0000256" key="6">
    <source>
        <dbReference type="ARBA" id="ARBA00022679"/>
    </source>
</evidence>
<keyword evidence="10 12" id="KW-1133">Transmembrane helix</keyword>
<protein>
    <recommendedName>
        <fullName evidence="4">N-acetylgalactosaminide beta-1,3-galactosyltransferase</fullName>
        <ecNumber evidence="4">2.4.1.122</ecNumber>
    </recommendedName>
</protein>
<dbReference type="PANTHER" id="PTHR23033">
    <property type="entry name" value="BETA1,3-GALACTOSYLTRANSFERASE"/>
    <property type="match status" value="1"/>
</dbReference>
<evidence type="ECO:0000256" key="10">
    <source>
        <dbReference type="ARBA" id="ARBA00022989"/>
    </source>
</evidence>
<evidence type="ECO:0000256" key="3">
    <source>
        <dbReference type="ARBA" id="ARBA00006462"/>
    </source>
</evidence>
<evidence type="ECO:0000256" key="5">
    <source>
        <dbReference type="ARBA" id="ARBA00022676"/>
    </source>
</evidence>
<comment type="caution">
    <text evidence="14">The sequence shown here is derived from an EMBL/GenBank/DDBJ whole genome shotgun (WGS) entry which is preliminary data.</text>
</comment>
<dbReference type="PANTHER" id="PTHR23033:SF12">
    <property type="entry name" value="GLYCOPROTEIN-N-ACETYLGALACTOSAMINE 3-BETA-GALACTOSYLTRANSFERASE 1-RELATED"/>
    <property type="match status" value="1"/>
</dbReference>